<comment type="caution">
    <text evidence="1">The sequence shown here is derived from an EMBL/GenBank/DDBJ whole genome shotgun (WGS) entry which is preliminary data.</text>
</comment>
<proteinExistence type="predicted"/>
<dbReference type="AlphaFoldDB" id="A0A8X6GEM1"/>
<dbReference type="Proteomes" id="UP000887116">
    <property type="component" value="Unassembled WGS sequence"/>
</dbReference>
<keyword evidence="2" id="KW-1185">Reference proteome</keyword>
<dbReference type="EMBL" id="BMAO01030063">
    <property type="protein sequence ID" value="GFQ65454.1"/>
    <property type="molecule type" value="Genomic_DNA"/>
</dbReference>
<reference evidence="1" key="1">
    <citation type="submission" date="2020-07" db="EMBL/GenBank/DDBJ databases">
        <title>Multicomponent nature underlies the extraordinary mechanical properties of spider dragline silk.</title>
        <authorList>
            <person name="Kono N."/>
            <person name="Nakamura H."/>
            <person name="Mori M."/>
            <person name="Yoshida Y."/>
            <person name="Ohtoshi R."/>
            <person name="Malay A.D."/>
            <person name="Moran D.A.P."/>
            <person name="Tomita M."/>
            <person name="Numata K."/>
            <person name="Arakawa K."/>
        </authorList>
    </citation>
    <scope>NUCLEOTIDE SEQUENCE</scope>
</reference>
<protein>
    <submittedName>
        <fullName evidence="1">Uncharacterized protein</fullName>
    </submittedName>
</protein>
<evidence type="ECO:0000313" key="1">
    <source>
        <dbReference type="EMBL" id="GFQ65454.1"/>
    </source>
</evidence>
<organism evidence="1 2">
    <name type="scientific">Trichonephila clavata</name>
    <name type="common">Joro spider</name>
    <name type="synonym">Nephila clavata</name>
    <dbReference type="NCBI Taxonomy" id="2740835"/>
    <lineage>
        <taxon>Eukaryota</taxon>
        <taxon>Metazoa</taxon>
        <taxon>Ecdysozoa</taxon>
        <taxon>Arthropoda</taxon>
        <taxon>Chelicerata</taxon>
        <taxon>Arachnida</taxon>
        <taxon>Araneae</taxon>
        <taxon>Araneomorphae</taxon>
        <taxon>Entelegynae</taxon>
        <taxon>Araneoidea</taxon>
        <taxon>Nephilidae</taxon>
        <taxon>Trichonephila</taxon>
    </lineage>
</organism>
<dbReference type="OrthoDB" id="10401092at2759"/>
<sequence>MKIFTASEFFDFKGGNLESKDKICTNGRSSNHEESGVEDLFKPSNALLLSEELLIQKLKVDKVALLRPNTALPIKEVDDFINVIKSLIFPLERCLLERAIRLEKYVEDALRLESSAEFTEDLKNYLQNAHCYLSHISDKHLNCLYGTL</sequence>
<gene>
    <name evidence="1" type="ORF">TNCT_173321</name>
</gene>
<name>A0A8X6GEM1_TRICU</name>
<accession>A0A8X6GEM1</accession>
<evidence type="ECO:0000313" key="2">
    <source>
        <dbReference type="Proteomes" id="UP000887116"/>
    </source>
</evidence>